<dbReference type="PROSITE" id="PS50975">
    <property type="entry name" value="ATP_GRASP"/>
    <property type="match status" value="1"/>
</dbReference>
<dbReference type="SMART" id="SM00878">
    <property type="entry name" value="Biotin_carb_C"/>
    <property type="match status" value="1"/>
</dbReference>
<evidence type="ECO:0000256" key="2">
    <source>
        <dbReference type="ARBA" id="ARBA00022741"/>
    </source>
</evidence>
<dbReference type="PROSITE" id="PS00867">
    <property type="entry name" value="CPSASE_2"/>
    <property type="match status" value="1"/>
</dbReference>
<dbReference type="Pfam" id="PF00289">
    <property type="entry name" value="Biotin_carb_N"/>
    <property type="match status" value="1"/>
</dbReference>
<dbReference type="InterPro" id="IPR016185">
    <property type="entry name" value="PreATP-grasp_dom_sf"/>
</dbReference>
<accession>A0ABV5UTL7</accession>
<dbReference type="InterPro" id="IPR005481">
    <property type="entry name" value="BC-like_N"/>
</dbReference>
<keyword evidence="2 5" id="KW-0547">Nucleotide-binding</keyword>
<sequence>MNSFPESLLIANRGEIARRIIRTAKRLGVRTVAVYHKVDAGLPYVAEADVAVQLEGDIPVQAYLDGEQIVAIAKENGATAVHPGYGFLAENAGFARTVSEAGLTWVGPSAEVIDIMGDKVESRRAVAVAGVPISGDAGAALKTGDEAVAEAKRVGYPVMVKASAGGGGIGMAVARDDEELRKAFENTKSMSERSFGSDRVFVERFVESARHVEIQVLGLDDGTIVALGERDCSTQRRHQKLIEESPAPNLDPAVRARLIESAIAAAGSVGYRNAGTVEFLLDTNSGDFVFLEMNTRIQVEHPITELTHGVDLIEQQLSIAASGTTTADFNPVSRGHAIELRICAEDPKRFFPSPGPIDVWVEPAGEGIRVDSGYVAGTEVTPHFDSLVAKVCAYGETREQALARAIVACGEFVIEGLTTNQPFLEEILASEEFTAGNYDTGVVEKIQKRLKAAAKRSA</sequence>
<comment type="caution">
    <text evidence="8">The sequence shown here is derived from an EMBL/GenBank/DDBJ whole genome shotgun (WGS) entry which is preliminary data.</text>
</comment>
<evidence type="ECO:0000259" key="7">
    <source>
        <dbReference type="PROSITE" id="PS50979"/>
    </source>
</evidence>
<evidence type="ECO:0000256" key="4">
    <source>
        <dbReference type="ARBA" id="ARBA00023267"/>
    </source>
</evidence>
<keyword evidence="3 5" id="KW-0067">ATP-binding</keyword>
<evidence type="ECO:0000256" key="3">
    <source>
        <dbReference type="ARBA" id="ARBA00022840"/>
    </source>
</evidence>
<feature type="domain" description="ATP-grasp" evidence="6">
    <location>
        <begin position="123"/>
        <end position="321"/>
    </location>
</feature>
<evidence type="ECO:0000256" key="1">
    <source>
        <dbReference type="ARBA" id="ARBA00022598"/>
    </source>
</evidence>
<evidence type="ECO:0000259" key="6">
    <source>
        <dbReference type="PROSITE" id="PS50975"/>
    </source>
</evidence>
<organism evidence="8 9">
    <name type="scientific">Arthrobacter methylotrophus</name>
    <dbReference type="NCBI Taxonomy" id="121291"/>
    <lineage>
        <taxon>Bacteria</taxon>
        <taxon>Bacillati</taxon>
        <taxon>Actinomycetota</taxon>
        <taxon>Actinomycetes</taxon>
        <taxon>Micrococcales</taxon>
        <taxon>Micrococcaceae</taxon>
        <taxon>Arthrobacter</taxon>
    </lineage>
</organism>
<keyword evidence="9" id="KW-1185">Reference proteome</keyword>
<dbReference type="InterPro" id="IPR011761">
    <property type="entry name" value="ATP-grasp"/>
</dbReference>
<keyword evidence="1" id="KW-0436">Ligase</keyword>
<dbReference type="InterPro" id="IPR011764">
    <property type="entry name" value="Biotin_carboxylation_dom"/>
</dbReference>
<feature type="domain" description="Biotin carboxylation" evidence="7">
    <location>
        <begin position="4"/>
        <end position="448"/>
    </location>
</feature>
<proteinExistence type="predicted"/>
<dbReference type="Pfam" id="PF02785">
    <property type="entry name" value="Biotin_carb_C"/>
    <property type="match status" value="1"/>
</dbReference>
<dbReference type="PROSITE" id="PS50979">
    <property type="entry name" value="BC"/>
    <property type="match status" value="1"/>
</dbReference>
<dbReference type="PANTHER" id="PTHR18866">
    <property type="entry name" value="CARBOXYLASE:PYRUVATE/ACETYL-COA/PROPIONYL-COA CARBOXYLASE"/>
    <property type="match status" value="1"/>
</dbReference>
<dbReference type="InterPro" id="IPR011054">
    <property type="entry name" value="Rudment_hybrid_motif"/>
</dbReference>
<dbReference type="SUPFAM" id="SSF56059">
    <property type="entry name" value="Glutathione synthetase ATP-binding domain-like"/>
    <property type="match status" value="1"/>
</dbReference>
<evidence type="ECO:0000313" key="9">
    <source>
        <dbReference type="Proteomes" id="UP001589536"/>
    </source>
</evidence>
<dbReference type="Proteomes" id="UP001589536">
    <property type="component" value="Unassembled WGS sequence"/>
</dbReference>
<dbReference type="PROSITE" id="PS00866">
    <property type="entry name" value="CPSASE_1"/>
    <property type="match status" value="1"/>
</dbReference>
<dbReference type="RefSeq" id="WP_345046546.1">
    <property type="nucleotide sequence ID" value="NZ_BAABED010000001.1"/>
</dbReference>
<dbReference type="PANTHER" id="PTHR18866:SF128">
    <property type="entry name" value="UREA AMIDOLYASE"/>
    <property type="match status" value="1"/>
</dbReference>
<dbReference type="SUPFAM" id="SSF52440">
    <property type="entry name" value="PreATP-grasp domain"/>
    <property type="match status" value="1"/>
</dbReference>
<dbReference type="InterPro" id="IPR005482">
    <property type="entry name" value="Biotin_COase_C"/>
</dbReference>
<reference evidence="8 9" key="1">
    <citation type="submission" date="2024-09" db="EMBL/GenBank/DDBJ databases">
        <authorList>
            <person name="Sun Q."/>
            <person name="Mori K."/>
        </authorList>
    </citation>
    <scope>NUCLEOTIDE SEQUENCE [LARGE SCALE GENOMIC DNA]</scope>
    <source>
        <strain evidence="8 9">JCM 13519</strain>
    </source>
</reference>
<protein>
    <submittedName>
        <fullName evidence="8">Acetyl/propionyl/methylcrotonyl-CoA carboxylase subunit alpha</fullName>
    </submittedName>
</protein>
<dbReference type="SUPFAM" id="SSF51246">
    <property type="entry name" value="Rudiment single hybrid motif"/>
    <property type="match status" value="1"/>
</dbReference>
<dbReference type="Pfam" id="PF02786">
    <property type="entry name" value="CPSase_L_D2"/>
    <property type="match status" value="1"/>
</dbReference>
<dbReference type="EMBL" id="JBHMBH010000031">
    <property type="protein sequence ID" value="MFB9715536.1"/>
    <property type="molecule type" value="Genomic_DNA"/>
</dbReference>
<gene>
    <name evidence="8" type="ORF">ACFFPI_15635</name>
</gene>
<name>A0ABV5UTL7_9MICC</name>
<keyword evidence="4" id="KW-0092">Biotin</keyword>
<dbReference type="Gene3D" id="3.30.470.20">
    <property type="entry name" value="ATP-grasp fold, B domain"/>
    <property type="match status" value="1"/>
</dbReference>
<dbReference type="InterPro" id="IPR050856">
    <property type="entry name" value="Biotin_carboxylase_complex"/>
</dbReference>
<dbReference type="InterPro" id="IPR005479">
    <property type="entry name" value="CPAse_ATP-bd"/>
</dbReference>
<evidence type="ECO:0000256" key="5">
    <source>
        <dbReference type="PROSITE-ProRule" id="PRU00409"/>
    </source>
</evidence>
<evidence type="ECO:0000313" key="8">
    <source>
        <dbReference type="EMBL" id="MFB9715536.1"/>
    </source>
</evidence>